<organism evidence="1 2">
    <name type="scientific">Caulobacter phage CcrBL10</name>
    <dbReference type="NCBI Taxonomy" id="2283269"/>
    <lineage>
        <taxon>Viruses</taxon>
        <taxon>Duplodnaviria</taxon>
        <taxon>Heunggongvirae</taxon>
        <taxon>Uroviricota</taxon>
        <taxon>Caudoviricetes</taxon>
        <taxon>Jeanschmidtviridae</taxon>
        <taxon>Poindextervirus</taxon>
        <taxon>Poindextervirus BL10</taxon>
    </lineage>
</organism>
<gene>
    <name evidence="1" type="ORF">CcrBL10_gp283</name>
</gene>
<proteinExistence type="predicted"/>
<evidence type="ECO:0000313" key="2">
    <source>
        <dbReference type="Proteomes" id="UP000258997"/>
    </source>
</evidence>
<reference evidence="1 2" key="1">
    <citation type="submission" date="2018-07" db="EMBL/GenBank/DDBJ databases">
        <title>Giant CbK-like Caulobacter bacteriophages have genetically divergent genomes.</title>
        <authorList>
            <person name="Wilson K.M."/>
            <person name="Ely B."/>
        </authorList>
    </citation>
    <scope>NUCLEOTIDE SEQUENCE [LARGE SCALE GENOMIC DNA]</scope>
</reference>
<evidence type="ECO:0000313" key="1">
    <source>
        <dbReference type="EMBL" id="AXQ68487.1"/>
    </source>
</evidence>
<dbReference type="EMBL" id="MH588544">
    <property type="protein sequence ID" value="AXQ68487.1"/>
    <property type="molecule type" value="Genomic_DNA"/>
</dbReference>
<protein>
    <submittedName>
        <fullName evidence="1">Uncharacterized protein</fullName>
    </submittedName>
</protein>
<dbReference type="Proteomes" id="UP000258997">
    <property type="component" value="Segment"/>
</dbReference>
<accession>A0A385ECE6</accession>
<keyword evidence="2" id="KW-1185">Reference proteome</keyword>
<name>A0A385ECE6_9CAUD</name>
<sequence length="159" mass="17983">MAQAYQTYTVKGSWPFPTDMLRYDDAKPATVFASETINRLSGDYAPSRESIRDEVEIRLIRVKRGLPAIDRWESFGWKVVNGDEDTQYAIAVRTPPPLDPTPYEKLRAAVKALIDTVDFTSDPMRVFQKTEDEPLTVDVSLAISNLTDVYNDTPEARHG</sequence>